<dbReference type="Proteomes" id="UP000019772">
    <property type="component" value="Chromosome"/>
</dbReference>
<feature type="domain" description="Glycosyl transferase family 28 C-terminal" evidence="5">
    <location>
        <begin position="226"/>
        <end position="304"/>
    </location>
</feature>
<dbReference type="SUPFAM" id="SSF53756">
    <property type="entry name" value="UDP-Glycosyltransferase/glycogen phosphorylase"/>
    <property type="match status" value="1"/>
</dbReference>
<dbReference type="PANTHER" id="PTHR43025:SF3">
    <property type="entry name" value="MONOGALACTOSYLDIACYLGLYCEROL SYNTHASE 1, CHLOROPLASTIC"/>
    <property type="match status" value="1"/>
</dbReference>
<accession>X4ZLE6</accession>
<feature type="domain" description="Diacylglycerol glucosyltransferase N-terminal" evidence="6">
    <location>
        <begin position="18"/>
        <end position="180"/>
    </location>
</feature>
<keyword evidence="4 7" id="KW-0808">Transferase</keyword>
<protein>
    <submittedName>
        <fullName evidence="7">Diacylglycerol glucosyltransferase</fullName>
    </submittedName>
</protein>
<sequence length="394" mass="44019">MNPNPVVLIVTSAFGDGHVKVSEAIEQSFKSRGIHRVHTVDLFAEVHPRLNELSRRFYLNRAALAQALYGLMYTKTSGIKPGRGLGRLLHSLGKRKVRKILDAMRPDVIIHTFPYLAAAEIGGEAVSGVPVFTVMTDYVLHGRWLHPNTMKYFVATESMKQSLLAEGVAEDAAVVSGIPIRPAFETWQDRERLLHKHGLNGTRRYVLLAAGAYGVLADISKLIKSIITESEFDLIVLCGNNHKLRSDMEGLYRENKRVHLLGYTEEMQELMSVSTCLLTKAGGITLTEAIAQSLPVIVYRPLPGQEAGNAEWLSRHSIIDTARDEEQLIACLRQLEKPSYRWERIRRMKAFSRKSSAGFIVSEILDALEHKQPAAGQQKFNIAEGKVKTVHGYL</sequence>
<dbReference type="OrthoDB" id="9815663at2"/>
<dbReference type="eggNOG" id="COG0707">
    <property type="taxonomic scope" value="Bacteria"/>
</dbReference>
<dbReference type="PANTHER" id="PTHR43025">
    <property type="entry name" value="MONOGALACTOSYLDIACYLGLYCEROL SYNTHASE"/>
    <property type="match status" value="1"/>
</dbReference>
<dbReference type="EMBL" id="CP004078">
    <property type="protein sequence ID" value="AHV97510.1"/>
    <property type="molecule type" value="Genomic_DNA"/>
</dbReference>
<evidence type="ECO:0000256" key="1">
    <source>
        <dbReference type="ARBA" id="ARBA00004370"/>
    </source>
</evidence>
<keyword evidence="3" id="KW-0328">Glycosyltransferase</keyword>
<evidence type="ECO:0000313" key="7">
    <source>
        <dbReference type="EMBL" id="AHV97510.1"/>
    </source>
</evidence>
<dbReference type="STRING" id="1268072.PSAB_12960"/>
<dbReference type="Pfam" id="PF04101">
    <property type="entry name" value="Glyco_tran_28_C"/>
    <property type="match status" value="1"/>
</dbReference>
<dbReference type="GO" id="GO:0016020">
    <property type="term" value="C:membrane"/>
    <property type="evidence" value="ECO:0007669"/>
    <property type="project" value="UniProtKB-SubCell"/>
</dbReference>
<dbReference type="Gene3D" id="3.40.50.2000">
    <property type="entry name" value="Glycogen Phosphorylase B"/>
    <property type="match status" value="1"/>
</dbReference>
<evidence type="ECO:0000259" key="6">
    <source>
        <dbReference type="Pfam" id="PF06925"/>
    </source>
</evidence>
<dbReference type="PATRIC" id="fig|1268072.3.peg.2684"/>
<dbReference type="HOGENOM" id="CLU_028367_0_1_9"/>
<dbReference type="Pfam" id="PF06925">
    <property type="entry name" value="MGDG_synth"/>
    <property type="match status" value="1"/>
</dbReference>
<dbReference type="KEGG" id="psab:PSAB_12960"/>
<dbReference type="GO" id="GO:0016758">
    <property type="term" value="F:hexosyltransferase activity"/>
    <property type="evidence" value="ECO:0007669"/>
    <property type="project" value="InterPro"/>
</dbReference>
<evidence type="ECO:0000256" key="2">
    <source>
        <dbReference type="ARBA" id="ARBA00006962"/>
    </source>
</evidence>
<evidence type="ECO:0000313" key="8">
    <source>
        <dbReference type="Proteomes" id="UP000019772"/>
    </source>
</evidence>
<dbReference type="AlphaFoldDB" id="X4ZLE6"/>
<dbReference type="InterPro" id="IPR009695">
    <property type="entry name" value="Diacylglyc_glucosyltr_N"/>
</dbReference>
<gene>
    <name evidence="7" type="ORF">PSAB_12960</name>
</gene>
<evidence type="ECO:0000256" key="4">
    <source>
        <dbReference type="ARBA" id="ARBA00022679"/>
    </source>
</evidence>
<comment type="subcellular location">
    <subcellularLocation>
        <location evidence="1">Membrane</location>
    </subcellularLocation>
</comment>
<reference evidence="7 8" key="1">
    <citation type="journal article" date="2014" name="PLoS Genet.">
        <title>Comparative Genomic Analysis of N2-Fixing and Non-N2-Fixing Paenibacillus spp.: Organization, Evolution and Expression of the Nitrogen Fixation Genes.</title>
        <authorList>
            <person name="Xie J.B."/>
            <person name="Du Z."/>
            <person name="Bai L."/>
            <person name="Tian C."/>
            <person name="Zhang Y."/>
            <person name="Xie J.Y."/>
            <person name="Wang T."/>
            <person name="Liu X."/>
            <person name="Chen X."/>
            <person name="Cheng Q."/>
            <person name="Chen S."/>
            <person name="Li J."/>
        </authorList>
    </citation>
    <scope>NUCLEOTIDE SEQUENCE [LARGE SCALE GENOMIC DNA]</scope>
    <source>
        <strain evidence="7 8">T27</strain>
    </source>
</reference>
<dbReference type="InterPro" id="IPR007235">
    <property type="entry name" value="Glyco_trans_28_C"/>
</dbReference>
<dbReference type="RefSeq" id="WP_025335026.1">
    <property type="nucleotide sequence ID" value="NZ_CP004078.1"/>
</dbReference>
<dbReference type="InterPro" id="IPR050519">
    <property type="entry name" value="Glycosyltransf_28_UgtP"/>
</dbReference>
<proteinExistence type="inferred from homology"/>
<organism evidence="7 8">
    <name type="scientific">Paenibacillus sabinae T27</name>
    <dbReference type="NCBI Taxonomy" id="1268072"/>
    <lineage>
        <taxon>Bacteria</taxon>
        <taxon>Bacillati</taxon>
        <taxon>Bacillota</taxon>
        <taxon>Bacilli</taxon>
        <taxon>Bacillales</taxon>
        <taxon>Paenibacillaceae</taxon>
        <taxon>Paenibacillus</taxon>
    </lineage>
</organism>
<dbReference type="GO" id="GO:0009247">
    <property type="term" value="P:glycolipid biosynthetic process"/>
    <property type="evidence" value="ECO:0007669"/>
    <property type="project" value="InterPro"/>
</dbReference>
<evidence type="ECO:0000259" key="5">
    <source>
        <dbReference type="Pfam" id="PF04101"/>
    </source>
</evidence>
<comment type="similarity">
    <text evidence="2">Belongs to the glycosyltransferase 28 family.</text>
</comment>
<name>X4ZLE6_9BACL</name>
<evidence type="ECO:0000256" key="3">
    <source>
        <dbReference type="ARBA" id="ARBA00022676"/>
    </source>
</evidence>
<keyword evidence="8" id="KW-1185">Reference proteome</keyword>